<dbReference type="InterPro" id="IPR043502">
    <property type="entry name" value="DNA/RNA_pol_sf"/>
</dbReference>
<dbReference type="InterPro" id="IPR040676">
    <property type="entry name" value="DUF5641"/>
</dbReference>
<reference evidence="5" key="1">
    <citation type="journal article" date="2008" name="Insect Biochem. Mol. Biol.">
        <title>The genome of a lepidopteran model insect, the silkworm Bombyx mori.</title>
        <authorList>
            <consortium name="International Silkworm Genome Consortium"/>
        </authorList>
    </citation>
    <scope>NUCLEOTIDE SEQUENCE [LARGE SCALE GENOMIC DNA]</scope>
    <source>
        <strain evidence="5">p50T</strain>
    </source>
</reference>
<accession>A0A8R2QWQ9</accession>
<dbReference type="GO" id="GO:0071897">
    <property type="term" value="P:DNA biosynthetic process"/>
    <property type="evidence" value="ECO:0007669"/>
    <property type="project" value="UniProtKB-ARBA"/>
</dbReference>
<dbReference type="InterPro" id="IPR000477">
    <property type="entry name" value="RT_dom"/>
</dbReference>
<reference evidence="4" key="2">
    <citation type="submission" date="2022-06" db="UniProtKB">
        <authorList>
            <consortium name="EnsemblMetazoa"/>
        </authorList>
    </citation>
    <scope>IDENTIFICATION</scope>
    <source>
        <strain evidence="4">p50T (Dazao)</strain>
    </source>
</reference>
<dbReference type="Gene3D" id="3.10.10.10">
    <property type="entry name" value="HIV Type 1 Reverse Transcriptase, subunit A, domain 1"/>
    <property type="match status" value="1"/>
</dbReference>
<dbReference type="CDD" id="cd01644">
    <property type="entry name" value="RT_pepA17"/>
    <property type="match status" value="1"/>
</dbReference>
<proteinExistence type="predicted"/>
<dbReference type="SUPFAM" id="SSF53098">
    <property type="entry name" value="Ribonuclease H-like"/>
    <property type="match status" value="1"/>
</dbReference>
<evidence type="ECO:0000259" key="2">
    <source>
        <dbReference type="PROSITE" id="PS50878"/>
    </source>
</evidence>
<feature type="region of interest" description="Disordered" evidence="1">
    <location>
        <begin position="2380"/>
        <end position="2408"/>
    </location>
</feature>
<evidence type="ECO:0000259" key="3">
    <source>
        <dbReference type="PROSITE" id="PS50994"/>
    </source>
</evidence>
<dbReference type="InterPro" id="IPR001584">
    <property type="entry name" value="Integrase_cat-core"/>
</dbReference>
<sequence>MITSRQFKNILEEFFTQDLNIIPWSNITLLDDVDTMVYTFSMFILYLYDLHAPLKTLKFKTRSTPWITDNVRLLFKLRDAARYRSHVTQVHSHKQYYLDLKKQAASVLASEKKTYYNNYINSNFGNPKKLWKNLKSDVIPSHQEKALPEHLNDANAINEAFLDVPGVCSSDVSGYSFFEYSNTSPKFTLKTVNQDTVLKIINSIKSNAQGTDGISGEMISLSLPSTLEAITSIINKSIDTNTFPAQWRCSVVSPIPKVTHPQAFKDLRPISVLPFLSKILEKVVYSQVAAYIESNNILPEFQSGFRKSRGTAAALTDIVGNILEARDRSQGTILTLLDFSRAFDTINTALLLAKLTHYGFSDNAVEWFSSYMSSRTQFVQIRKEDGTKLTSTSKPITRGVPQGSVLGPLLFILYSADIIQCFKNCKYHVYADDVQLYHSFDVGDTPSAVSFINEDLQRIVSWSEQNSLVLNPSKSKYMILGSKSQIAKILSLDPKVTVSGKEIDRVELACSLGLTIDPELRFEAHITKNLRACFYRLKILYSFRQYVSVPIRKLLIDSLVLSKLNYCDTVYGRGRIETEQSPPSETTATTQSMWTETTANTVMSLVAPTTESSCATANTEATTKLAEKPGNSKTEAVKQYIAKQNDVPTKQRAGTVKTDRSRNRKEQKIAKAREELARLQVELAAAQLATLEAGSDDENSESEYSKSELDERVGTWLETQPTKTENDDQHKETPAGACDKQDFSDLTAAITLAVKAAREPRYTELPFFNGNHQDWLSFRAAYQETMNSFTKTENINRLRRNLKGRAKEAVDGLLITNADPSDVIRSLEARFGRPETIAITELDTLRALPRLTETPRDICIFSSKVTNAVATLRALKCTHYLYNPETTKTILEKLTPTLRYRYYDFTAVQPKEDPDLIKFEKFMKREAELCSPYAQPEQAGHYSQPAQHNRRTQNVHIVNEKPSRAKCPVCSNTEHTTTDCYIFKKADSNTRWDIAKNTHLCFRCLKYRNKTHNCRPKTCGINDCKYTHNKMLHFDRKIEKTDNSDKETTENINSAWTGKQKQSYLKIIPVQVQGPIGTVDTYALLDDGSTVTLIDEIICKKTGITGPIDPLHIQAINNIKSTETRSRRVSLTLRGLNSRKEIIQARTVNDLQVTAQKIPKEQIDEYSHLRDISDIITYENAKPGILIGQDNWHMLLASKVRRGNRNQPIASLTPLGWVLHGGRTRTLGHHINYINHASETQEDDKIENLVKQYFAMDALCITPRRPKTDPEEQALRILNSNTVHTTDGRYETALLWKTDNVSLPDNYNNSLKRLINIENKLDRNPELKQKYTEQMEALVAKGYAEPAPKTKTENKTWYLPHFAVVNPLKPEKLRVVHDAAARTRGVALNDMLLKGPDLLQSLPGVIMRFRQHNIAVTADIKEMFMQVKLRHEDRDALRYLWRKDRRDDKPPEEYRMTSLIFGASSSPSTAIYVKNLNAQKHEATHPEAAAAIQNKHYVDDYLDSFKTLKDAVRITTDVRRIHEKAHFELKQWKSNSPSLLETLGENENGNQVELYKPEEKTERVLGLIWKTEKDVLTFDLNLTRIPPPLVEGKTPTKREALKVVMSLFDPLGFVSPVTNRAKQLLQEVWRRGTSWDDEIDNDLSTHWQAWVKQLRNLHNIAIPRCYLNYSDTTTLQLHVFTDASESAYAAALYWRTISPNNRIDVSLIMSKAKVAPLKLTSIPRLELQAAALGARLAEAVIAEHDRKPDSKTFWTDSKTVLTWIRTGSRSYKPYVAHRLAAIEDSSTVNEWRWVPTKHNVADDATRDVPISFNNEHRWFRGPEFLHQQEESWPTESATATIEPTGEEKIHHTIAVNLKNRLTEGLPDVSRFSNWERLRYTTARVLQFIQLCRRRTEQVHHRKNKRNKEADPAWVERKQRTMVSPKSFKTKTEDRKYHPISAETLKTAEELLMRATQEESFAQEIKDIQQRGGVNQNSRLHKLSIVYENGYLRIRSRIEAAERIPTEIKSPVILDGNHLATKLWIKYIHHRLHHAGVEATINECRQQYWIVRIRPVTRTIVNKCLQCRMKTQIPSYPRTGDLPPCRLAHHKRPFTFTGVDYFGPLTVTVGRTNQKRYVAIFTCLTIRAIHLEIAASLNTHSAVMALRRMIARRGCPTQSDNGTNLKGADRELRRAIDGATAKEAANRTISWRFIPPGAPFMGGAWERMVRSVKVALTATLHERSPTEEVLSTLLAEIEYTVNSRPLTHVSVSVDDPEALTPNHLLLGGPGRVPTPGTFDERDTLTRNSWRAAQRLADLFWTRWVREYLPELQHRREPHGRGIPVKNGDLVQLVDKNLPRNTWVRGKVIATYPGPDNVVRTVDIRTKGGVLRRPVRKLVILPIEDDHPAPRRNATDSHGGSNVQDEIDFK</sequence>
<dbReference type="InterPro" id="IPR043128">
    <property type="entry name" value="Rev_trsase/Diguanyl_cyclase"/>
</dbReference>
<dbReference type="Pfam" id="PF05380">
    <property type="entry name" value="Peptidase_A17"/>
    <property type="match status" value="1"/>
</dbReference>
<feature type="domain" description="Reverse transcriptase" evidence="2">
    <location>
        <begin position="236"/>
        <end position="503"/>
    </location>
</feature>
<evidence type="ECO:0000313" key="5">
    <source>
        <dbReference type="Proteomes" id="UP000005204"/>
    </source>
</evidence>
<dbReference type="InterPro" id="IPR012337">
    <property type="entry name" value="RNaseH-like_sf"/>
</dbReference>
<name>A0A8R2QWQ9_BOMMO</name>
<dbReference type="SUPFAM" id="SSF56672">
    <property type="entry name" value="DNA/RNA polymerases"/>
    <property type="match status" value="2"/>
</dbReference>
<dbReference type="InterPro" id="IPR036397">
    <property type="entry name" value="RNaseH_sf"/>
</dbReference>
<dbReference type="KEGG" id="bmor:119628441"/>
<dbReference type="Pfam" id="PF18701">
    <property type="entry name" value="DUF5641"/>
    <property type="match status" value="1"/>
</dbReference>
<dbReference type="InterPro" id="IPR008042">
    <property type="entry name" value="Retrotrans_Pao"/>
</dbReference>
<dbReference type="InterPro" id="IPR005312">
    <property type="entry name" value="DUF1759"/>
</dbReference>
<keyword evidence="5" id="KW-1185">Reference proteome</keyword>
<evidence type="ECO:0008006" key="6">
    <source>
        <dbReference type="Google" id="ProtNLM"/>
    </source>
</evidence>
<dbReference type="Proteomes" id="UP000005204">
    <property type="component" value="Unassembled WGS sequence"/>
</dbReference>
<dbReference type="RefSeq" id="XP_037866496.1">
    <property type="nucleotide sequence ID" value="XM_038010568.2"/>
</dbReference>
<feature type="compositionally biased region" description="Basic and acidic residues" evidence="1">
    <location>
        <begin position="2382"/>
        <end position="2393"/>
    </location>
</feature>
<feature type="region of interest" description="Disordered" evidence="1">
    <location>
        <begin position="648"/>
        <end position="667"/>
    </location>
</feature>
<evidence type="ECO:0000256" key="1">
    <source>
        <dbReference type="SAM" id="MobiDB-lite"/>
    </source>
</evidence>
<dbReference type="Gene3D" id="3.30.420.10">
    <property type="entry name" value="Ribonuclease H-like superfamily/Ribonuclease H"/>
    <property type="match status" value="1"/>
</dbReference>
<dbReference type="Pfam" id="PF00078">
    <property type="entry name" value="RVT_1"/>
    <property type="match status" value="1"/>
</dbReference>
<dbReference type="PROSITE" id="PS50878">
    <property type="entry name" value="RT_POL"/>
    <property type="match status" value="1"/>
</dbReference>
<feature type="compositionally biased region" description="Basic and acidic residues" evidence="1">
    <location>
        <begin position="657"/>
        <end position="667"/>
    </location>
</feature>
<feature type="region of interest" description="Disordered" evidence="1">
    <location>
        <begin position="690"/>
        <end position="739"/>
    </location>
</feature>
<dbReference type="GeneID" id="119628441"/>
<organism evidence="4 5">
    <name type="scientific">Bombyx mori</name>
    <name type="common">Silk moth</name>
    <dbReference type="NCBI Taxonomy" id="7091"/>
    <lineage>
        <taxon>Eukaryota</taxon>
        <taxon>Metazoa</taxon>
        <taxon>Ecdysozoa</taxon>
        <taxon>Arthropoda</taxon>
        <taxon>Hexapoda</taxon>
        <taxon>Insecta</taxon>
        <taxon>Pterygota</taxon>
        <taxon>Neoptera</taxon>
        <taxon>Endopterygota</taxon>
        <taxon>Lepidoptera</taxon>
        <taxon>Glossata</taxon>
        <taxon>Ditrysia</taxon>
        <taxon>Bombycoidea</taxon>
        <taxon>Bombycidae</taxon>
        <taxon>Bombycinae</taxon>
        <taxon>Bombyx</taxon>
    </lineage>
</organism>
<feature type="compositionally biased region" description="Basic and acidic residues" evidence="1">
    <location>
        <begin position="703"/>
        <end position="713"/>
    </location>
</feature>
<dbReference type="GO" id="GO:0015074">
    <property type="term" value="P:DNA integration"/>
    <property type="evidence" value="ECO:0007669"/>
    <property type="project" value="InterPro"/>
</dbReference>
<dbReference type="EnsemblMetazoa" id="XM_038010568.1">
    <property type="protein sequence ID" value="XP_037866496.1"/>
    <property type="gene ID" value="LOC119628441"/>
</dbReference>
<dbReference type="PANTHER" id="PTHR47331:SF1">
    <property type="entry name" value="GAG-LIKE PROTEIN"/>
    <property type="match status" value="1"/>
</dbReference>
<feature type="compositionally biased region" description="Basic and acidic residues" evidence="1">
    <location>
        <begin position="724"/>
        <end position="739"/>
    </location>
</feature>
<protein>
    <recommendedName>
        <fullName evidence="6">Reverse transcriptase domain-containing protein</fullName>
    </recommendedName>
</protein>
<dbReference type="Pfam" id="PF03564">
    <property type="entry name" value="DUF1759"/>
    <property type="match status" value="1"/>
</dbReference>
<dbReference type="CDD" id="cd01650">
    <property type="entry name" value="RT_nLTR_like"/>
    <property type="match status" value="1"/>
</dbReference>
<dbReference type="PROSITE" id="PS50994">
    <property type="entry name" value="INTEGRASE"/>
    <property type="match status" value="1"/>
</dbReference>
<evidence type="ECO:0000313" key="4">
    <source>
        <dbReference type="EnsemblMetazoa" id="XP_037866496.1"/>
    </source>
</evidence>
<feature type="domain" description="Integrase catalytic" evidence="3">
    <location>
        <begin position="2088"/>
        <end position="2268"/>
    </location>
</feature>
<dbReference type="GO" id="GO:0042575">
    <property type="term" value="C:DNA polymerase complex"/>
    <property type="evidence" value="ECO:0007669"/>
    <property type="project" value="UniProtKB-ARBA"/>
</dbReference>
<dbReference type="PANTHER" id="PTHR47331">
    <property type="entry name" value="PHD-TYPE DOMAIN-CONTAINING PROTEIN"/>
    <property type="match status" value="1"/>
</dbReference>
<dbReference type="GO" id="GO:0003676">
    <property type="term" value="F:nucleic acid binding"/>
    <property type="evidence" value="ECO:0007669"/>
    <property type="project" value="InterPro"/>
</dbReference>
<dbReference type="Gene3D" id="3.30.70.270">
    <property type="match status" value="1"/>
</dbReference>